<dbReference type="OrthoDB" id="2997720at2759"/>
<reference evidence="2 3" key="1">
    <citation type="submission" date="2014-06" db="EMBL/GenBank/DDBJ databases">
        <title>Evolutionary Origins and Diversification of the Mycorrhizal Mutualists.</title>
        <authorList>
            <consortium name="DOE Joint Genome Institute"/>
            <consortium name="Mycorrhizal Genomics Consortium"/>
            <person name="Kohler A."/>
            <person name="Kuo A."/>
            <person name="Nagy L.G."/>
            <person name="Floudas D."/>
            <person name="Copeland A."/>
            <person name="Barry K.W."/>
            <person name="Cichocki N."/>
            <person name="Veneault-Fourrey C."/>
            <person name="LaButti K."/>
            <person name="Lindquist E.A."/>
            <person name="Lipzen A."/>
            <person name="Lundell T."/>
            <person name="Morin E."/>
            <person name="Murat C."/>
            <person name="Riley R."/>
            <person name="Ohm R."/>
            <person name="Sun H."/>
            <person name="Tunlid A."/>
            <person name="Henrissat B."/>
            <person name="Grigoriev I.V."/>
            <person name="Hibbett D.S."/>
            <person name="Martin F."/>
        </authorList>
    </citation>
    <scope>NUCLEOTIDE SEQUENCE [LARGE SCALE GENOMIC DNA]</scope>
    <source>
        <strain evidence="2 3">SS14</strain>
    </source>
</reference>
<sequence>MSSTSQDNSTPQGPATNNLTNYVELLSTCLPNRDTGMKHILRSTYPNLPMPLVLGLDFLNSENDYPEDLKIPNLLLTDIKSGATRAVVAPWMHALYQESKDRNGYCVSLVQLKEAQFGAAGGWPHLAAVCILLTQFFFGLYALVIRRVRDGCLLISGVILNLFDGLSSAKYPKYLPPRRVENARFYALHTGMATVHLLVLAHDPGTEDGPYRMVSSKRHINLEDAAVPWKRKASGGSRVREHILRRTLWLAQWGYRLAFALAPSDGFLIPTLLLLGTMGMEVIKSSTKALPKKSSYNIPTPEHRPSIINLLTVACKATGEISVGFIESILPDPTGKHEVYNWISGVMREGALTTGLPPAHESAGVVWSTAARLQTVKVLICCV</sequence>
<dbReference type="Proteomes" id="UP000054279">
    <property type="component" value="Unassembled WGS sequence"/>
</dbReference>
<organism evidence="2 3">
    <name type="scientific">Sphaerobolus stellatus (strain SS14)</name>
    <dbReference type="NCBI Taxonomy" id="990650"/>
    <lineage>
        <taxon>Eukaryota</taxon>
        <taxon>Fungi</taxon>
        <taxon>Dikarya</taxon>
        <taxon>Basidiomycota</taxon>
        <taxon>Agaricomycotina</taxon>
        <taxon>Agaricomycetes</taxon>
        <taxon>Phallomycetidae</taxon>
        <taxon>Geastrales</taxon>
        <taxon>Sphaerobolaceae</taxon>
        <taxon>Sphaerobolus</taxon>
    </lineage>
</organism>
<keyword evidence="1" id="KW-1133">Transmembrane helix</keyword>
<protein>
    <submittedName>
        <fullName evidence="2">Uncharacterized protein</fullName>
    </submittedName>
</protein>
<feature type="transmembrane region" description="Helical" evidence="1">
    <location>
        <begin position="123"/>
        <end position="144"/>
    </location>
</feature>
<gene>
    <name evidence="2" type="ORF">M422DRAFT_46496</name>
</gene>
<keyword evidence="1" id="KW-0472">Membrane</keyword>
<accession>A0A0C9USW4</accession>
<evidence type="ECO:0000256" key="1">
    <source>
        <dbReference type="SAM" id="Phobius"/>
    </source>
</evidence>
<name>A0A0C9USW4_SPHS4</name>
<keyword evidence="3" id="KW-1185">Reference proteome</keyword>
<keyword evidence="1" id="KW-0812">Transmembrane</keyword>
<evidence type="ECO:0000313" key="2">
    <source>
        <dbReference type="EMBL" id="KIJ45923.1"/>
    </source>
</evidence>
<feature type="transmembrane region" description="Helical" evidence="1">
    <location>
        <begin position="253"/>
        <end position="275"/>
    </location>
</feature>
<evidence type="ECO:0000313" key="3">
    <source>
        <dbReference type="Proteomes" id="UP000054279"/>
    </source>
</evidence>
<proteinExistence type="predicted"/>
<dbReference type="AlphaFoldDB" id="A0A0C9USW4"/>
<dbReference type="HOGENOM" id="CLU_809343_0_0_1"/>
<dbReference type="EMBL" id="KN837110">
    <property type="protein sequence ID" value="KIJ45923.1"/>
    <property type="molecule type" value="Genomic_DNA"/>
</dbReference>